<dbReference type="AlphaFoldDB" id="A0A371GJ51"/>
<dbReference type="Proteomes" id="UP000257109">
    <property type="component" value="Unassembled WGS sequence"/>
</dbReference>
<sequence>MKSARIDNLRIENQLTKVDEIPAKFKRHDSRSKNAGRTTSQHYESAAVDGFGNLPFQRIANPQGDVSVVSL</sequence>
<dbReference type="EMBL" id="QJKJ01005353">
    <property type="protein sequence ID" value="RDX90598.1"/>
    <property type="molecule type" value="Genomic_DNA"/>
</dbReference>
<comment type="caution">
    <text evidence="1">The sequence shown here is derived from an EMBL/GenBank/DDBJ whole genome shotgun (WGS) entry which is preliminary data.</text>
</comment>
<protein>
    <submittedName>
        <fullName evidence="1">Uncharacterized protein</fullName>
    </submittedName>
</protein>
<feature type="non-terminal residue" evidence="1">
    <location>
        <position position="1"/>
    </location>
</feature>
<gene>
    <name evidence="1" type="ORF">CR513_27525</name>
</gene>
<organism evidence="1 2">
    <name type="scientific">Mucuna pruriens</name>
    <name type="common">Velvet bean</name>
    <name type="synonym">Dolichos pruriens</name>
    <dbReference type="NCBI Taxonomy" id="157652"/>
    <lineage>
        <taxon>Eukaryota</taxon>
        <taxon>Viridiplantae</taxon>
        <taxon>Streptophyta</taxon>
        <taxon>Embryophyta</taxon>
        <taxon>Tracheophyta</taxon>
        <taxon>Spermatophyta</taxon>
        <taxon>Magnoliopsida</taxon>
        <taxon>eudicotyledons</taxon>
        <taxon>Gunneridae</taxon>
        <taxon>Pentapetalae</taxon>
        <taxon>rosids</taxon>
        <taxon>fabids</taxon>
        <taxon>Fabales</taxon>
        <taxon>Fabaceae</taxon>
        <taxon>Papilionoideae</taxon>
        <taxon>50 kb inversion clade</taxon>
        <taxon>NPAAA clade</taxon>
        <taxon>indigoferoid/millettioid clade</taxon>
        <taxon>Phaseoleae</taxon>
        <taxon>Mucuna</taxon>
    </lineage>
</organism>
<evidence type="ECO:0000313" key="1">
    <source>
        <dbReference type="EMBL" id="RDX90598.1"/>
    </source>
</evidence>
<accession>A0A371GJ51</accession>
<keyword evidence="2" id="KW-1185">Reference proteome</keyword>
<proteinExistence type="predicted"/>
<evidence type="ECO:0000313" key="2">
    <source>
        <dbReference type="Proteomes" id="UP000257109"/>
    </source>
</evidence>
<name>A0A371GJ51_MUCPR</name>
<reference evidence="1" key="1">
    <citation type="submission" date="2018-05" db="EMBL/GenBank/DDBJ databases">
        <title>Draft genome of Mucuna pruriens seed.</title>
        <authorList>
            <person name="Nnadi N.E."/>
            <person name="Vos R."/>
            <person name="Hasami M.H."/>
            <person name="Devisetty U.K."/>
            <person name="Aguiy J.C."/>
        </authorList>
    </citation>
    <scope>NUCLEOTIDE SEQUENCE [LARGE SCALE GENOMIC DNA]</scope>
    <source>
        <strain evidence="1">JCA_2017</strain>
    </source>
</reference>